<dbReference type="InterPro" id="IPR008925">
    <property type="entry name" value="aa_tRNA-synth_I_cd-bd_sf"/>
</dbReference>
<evidence type="ECO:0000259" key="9">
    <source>
        <dbReference type="Pfam" id="PF19269"/>
    </source>
</evidence>
<dbReference type="InterPro" id="IPR020751">
    <property type="entry name" value="aa-tRNA-synth_I_codon-bd_sub2"/>
</dbReference>
<evidence type="ECO:0000256" key="1">
    <source>
        <dbReference type="ARBA" id="ARBA00007894"/>
    </source>
</evidence>
<dbReference type="GO" id="GO:0006424">
    <property type="term" value="P:glutamyl-tRNA aminoacylation"/>
    <property type="evidence" value="ECO:0007669"/>
    <property type="project" value="UniProtKB-UniRule"/>
</dbReference>
<comment type="caution">
    <text evidence="10">The sequence shown here is derived from an EMBL/GenBank/DDBJ whole genome shotgun (WGS) entry which is preliminary data.</text>
</comment>
<evidence type="ECO:0000259" key="8">
    <source>
        <dbReference type="Pfam" id="PF00749"/>
    </source>
</evidence>
<dbReference type="InterPro" id="IPR049940">
    <property type="entry name" value="GluQ/Sye"/>
</dbReference>
<evidence type="ECO:0000256" key="7">
    <source>
        <dbReference type="HAMAP-Rule" id="MF_00022"/>
    </source>
</evidence>
<feature type="domain" description="Aminoacyl-tRNA synthetase class I anticodon-binding" evidence="9">
    <location>
        <begin position="368"/>
        <end position="498"/>
    </location>
</feature>
<dbReference type="HAMAP" id="MF_00022">
    <property type="entry name" value="Glu_tRNA_synth_type1"/>
    <property type="match status" value="1"/>
</dbReference>
<evidence type="ECO:0000313" key="11">
    <source>
        <dbReference type="Proteomes" id="UP000178771"/>
    </source>
</evidence>
<dbReference type="SUPFAM" id="SSF52374">
    <property type="entry name" value="Nucleotidylyl transferase"/>
    <property type="match status" value="1"/>
</dbReference>
<dbReference type="GO" id="GO:0005829">
    <property type="term" value="C:cytosol"/>
    <property type="evidence" value="ECO:0007669"/>
    <property type="project" value="TreeGrafter"/>
</dbReference>
<dbReference type="PANTHER" id="PTHR43311:SF2">
    <property type="entry name" value="GLUTAMATE--TRNA LIGASE, MITOCHONDRIAL-RELATED"/>
    <property type="match status" value="1"/>
</dbReference>
<feature type="binding site" evidence="7">
    <location>
        <position position="256"/>
    </location>
    <ligand>
        <name>ATP</name>
        <dbReference type="ChEBI" id="CHEBI:30616"/>
    </ligand>
</feature>
<evidence type="ECO:0000313" key="10">
    <source>
        <dbReference type="EMBL" id="OGC52123.1"/>
    </source>
</evidence>
<comment type="caution">
    <text evidence="7">Lacks conserved residue(s) required for the propagation of feature annotation.</text>
</comment>
<keyword evidence="7" id="KW-0963">Cytoplasm</keyword>
<comment type="similarity">
    <text evidence="1 7">Belongs to the class-I aminoacyl-tRNA synthetase family. Glutamate--tRNA ligase type 1 subfamily.</text>
</comment>
<dbReference type="Pfam" id="PF00749">
    <property type="entry name" value="tRNA-synt_1c"/>
    <property type="match status" value="1"/>
</dbReference>
<gene>
    <name evidence="7" type="primary">gltX</name>
    <name evidence="10" type="ORF">A2982_01360</name>
</gene>
<name>A0A1F4V692_UNCKA</name>
<dbReference type="GO" id="GO:0000049">
    <property type="term" value="F:tRNA binding"/>
    <property type="evidence" value="ECO:0007669"/>
    <property type="project" value="InterPro"/>
</dbReference>
<keyword evidence="2 7" id="KW-0436">Ligase</keyword>
<dbReference type="SUPFAM" id="SSF48163">
    <property type="entry name" value="An anticodon-binding domain of class I aminoacyl-tRNA synthetases"/>
    <property type="match status" value="1"/>
</dbReference>
<evidence type="ECO:0000256" key="5">
    <source>
        <dbReference type="ARBA" id="ARBA00022917"/>
    </source>
</evidence>
<dbReference type="InterPro" id="IPR000924">
    <property type="entry name" value="Glu/Gln-tRNA-synth"/>
</dbReference>
<accession>A0A1F4V692</accession>
<organism evidence="10 11">
    <name type="scientific">candidate division WWE3 bacterium RIFCSPLOWO2_01_FULL_39_13</name>
    <dbReference type="NCBI Taxonomy" id="1802624"/>
    <lineage>
        <taxon>Bacteria</taxon>
        <taxon>Katanobacteria</taxon>
    </lineage>
</organism>
<dbReference type="Gene3D" id="1.10.10.350">
    <property type="match status" value="1"/>
</dbReference>
<evidence type="ECO:0000256" key="6">
    <source>
        <dbReference type="ARBA" id="ARBA00023146"/>
    </source>
</evidence>
<proteinExistence type="inferred from homology"/>
<dbReference type="InterPro" id="IPR014729">
    <property type="entry name" value="Rossmann-like_a/b/a_fold"/>
</dbReference>
<protein>
    <recommendedName>
        <fullName evidence="7">Glutamate--tRNA ligase</fullName>
        <ecNumber evidence="7">6.1.1.17</ecNumber>
    </recommendedName>
    <alternativeName>
        <fullName evidence="7">Glutamyl-tRNA synthetase</fullName>
        <shortName evidence="7">GluRS</shortName>
    </alternativeName>
</protein>
<evidence type="ECO:0000256" key="4">
    <source>
        <dbReference type="ARBA" id="ARBA00022840"/>
    </source>
</evidence>
<dbReference type="FunFam" id="3.40.50.620:FF:000045">
    <property type="entry name" value="Glutamate--tRNA ligase, mitochondrial"/>
    <property type="match status" value="1"/>
</dbReference>
<feature type="short sequence motif" description="'KMSKS' region" evidence="7">
    <location>
        <begin position="253"/>
        <end position="257"/>
    </location>
</feature>
<reference evidence="10 11" key="1">
    <citation type="journal article" date="2016" name="Nat. Commun.">
        <title>Thousands of microbial genomes shed light on interconnected biogeochemical processes in an aquifer system.</title>
        <authorList>
            <person name="Anantharaman K."/>
            <person name="Brown C.T."/>
            <person name="Hug L.A."/>
            <person name="Sharon I."/>
            <person name="Castelle C.J."/>
            <person name="Probst A.J."/>
            <person name="Thomas B.C."/>
            <person name="Singh A."/>
            <person name="Wilkins M.J."/>
            <person name="Karaoz U."/>
            <person name="Brodie E.L."/>
            <person name="Williams K.H."/>
            <person name="Hubbard S.S."/>
            <person name="Banfield J.F."/>
        </authorList>
    </citation>
    <scope>NUCLEOTIDE SEQUENCE [LARGE SCALE GENOMIC DNA]</scope>
</reference>
<comment type="catalytic activity">
    <reaction evidence="7">
        <text>tRNA(Glu) + L-glutamate + ATP = L-glutamyl-tRNA(Glu) + AMP + diphosphate</text>
        <dbReference type="Rhea" id="RHEA:23540"/>
        <dbReference type="Rhea" id="RHEA-COMP:9663"/>
        <dbReference type="Rhea" id="RHEA-COMP:9680"/>
        <dbReference type="ChEBI" id="CHEBI:29985"/>
        <dbReference type="ChEBI" id="CHEBI:30616"/>
        <dbReference type="ChEBI" id="CHEBI:33019"/>
        <dbReference type="ChEBI" id="CHEBI:78442"/>
        <dbReference type="ChEBI" id="CHEBI:78520"/>
        <dbReference type="ChEBI" id="CHEBI:456215"/>
        <dbReference type="EC" id="6.1.1.17"/>
    </reaction>
</comment>
<dbReference type="PRINTS" id="PR00987">
    <property type="entry name" value="TRNASYNTHGLU"/>
</dbReference>
<comment type="subcellular location">
    <subcellularLocation>
        <location evidence="7">Cytoplasm</location>
    </subcellularLocation>
</comment>
<evidence type="ECO:0000256" key="2">
    <source>
        <dbReference type="ARBA" id="ARBA00022598"/>
    </source>
</evidence>
<dbReference type="Pfam" id="PF19269">
    <property type="entry name" value="Anticodon_2"/>
    <property type="match status" value="1"/>
</dbReference>
<comment type="subunit">
    <text evidence="7">Monomer.</text>
</comment>
<dbReference type="NCBIfam" id="TIGR00464">
    <property type="entry name" value="gltX_bact"/>
    <property type="match status" value="1"/>
</dbReference>
<dbReference type="Gene3D" id="3.40.50.620">
    <property type="entry name" value="HUPs"/>
    <property type="match status" value="1"/>
</dbReference>
<dbReference type="EMBL" id="MEVH01000005">
    <property type="protein sequence ID" value="OGC52123.1"/>
    <property type="molecule type" value="Genomic_DNA"/>
</dbReference>
<dbReference type="EC" id="6.1.1.17" evidence="7"/>
<dbReference type="InterPro" id="IPR020058">
    <property type="entry name" value="Glu/Gln-tRNA-synth_Ib_cat-dom"/>
</dbReference>
<dbReference type="Proteomes" id="UP000178771">
    <property type="component" value="Unassembled WGS sequence"/>
</dbReference>
<keyword evidence="3 7" id="KW-0547">Nucleotide-binding</keyword>
<dbReference type="GO" id="GO:0005524">
    <property type="term" value="F:ATP binding"/>
    <property type="evidence" value="ECO:0007669"/>
    <property type="project" value="UniProtKB-UniRule"/>
</dbReference>
<keyword evidence="5 7" id="KW-0648">Protein biosynthesis</keyword>
<keyword evidence="4 7" id="KW-0067">ATP-binding</keyword>
<dbReference type="AlphaFoldDB" id="A0A1F4V692"/>
<dbReference type="CDD" id="cd00808">
    <property type="entry name" value="GluRS_core"/>
    <property type="match status" value="1"/>
</dbReference>
<dbReference type="PANTHER" id="PTHR43311">
    <property type="entry name" value="GLUTAMATE--TRNA LIGASE"/>
    <property type="match status" value="1"/>
</dbReference>
<dbReference type="GO" id="GO:0004818">
    <property type="term" value="F:glutamate-tRNA ligase activity"/>
    <property type="evidence" value="ECO:0007669"/>
    <property type="project" value="UniProtKB-UniRule"/>
</dbReference>
<evidence type="ECO:0000256" key="3">
    <source>
        <dbReference type="ARBA" id="ARBA00022741"/>
    </source>
</evidence>
<dbReference type="GO" id="GO:0008270">
    <property type="term" value="F:zinc ion binding"/>
    <property type="evidence" value="ECO:0007669"/>
    <property type="project" value="InterPro"/>
</dbReference>
<comment type="function">
    <text evidence="7">Catalyzes the attachment of glutamate to tRNA(Glu) in a two-step reaction: glutamate is first activated by ATP to form Glu-AMP and then transferred to the acceptor end of tRNA(Glu).</text>
</comment>
<dbReference type="InterPro" id="IPR033910">
    <property type="entry name" value="GluRS_core"/>
</dbReference>
<dbReference type="InterPro" id="IPR045462">
    <property type="entry name" value="aa-tRNA-synth_I_cd-bd"/>
</dbReference>
<dbReference type="InterPro" id="IPR004527">
    <property type="entry name" value="Glu-tRNA-ligase_bac/mito"/>
</dbReference>
<feature type="domain" description="Glutamyl/glutaminyl-tRNA synthetase class Ib catalytic" evidence="8">
    <location>
        <begin position="6"/>
        <end position="322"/>
    </location>
</feature>
<keyword evidence="6 7" id="KW-0030">Aminoacyl-tRNA synthetase</keyword>
<sequence length="504" mass="59241">MPSRVVRTRNAPSPTGYAHLATIYQSLFDKAYALKHNGKFVLRVENTDKKRYKREWEDAIYEAIDWAGVSPDESPIKGGPYGPYRQSERLDLYKKHVLELVEKGCAYYCFCSAERLEEMRAQMQKKGLPTMYDKHCRSLSNEEVQKNLNSVSKYVIRMKIPENTKIVCEDLVRGKIEFDSSTVDDQVILKSDGFPTYHLAVVVDDHLMEISHVLRGPEWITSFPKHVLLYGYFGWEMPVFVHTPLITNMDGSKLSKRHGHTSVDWFRRKGFLPEAVLNFIALLGWSHPEEREIFSFAEFVKVFDFKDLTAVSPKFDLQKLEWMNGEHLRNLPEDEFNEKLIKWLEYCFSTKYKGASEYESYWKKPDYDDLRKFLEGLEKEKLMKFAEINKPRIKKFEDLLPLNEFFIKEITLDKNMLEKFKKGEELKKHLDWVKGLLSESDWSLDDLKKIESQVKDRASKIGWKVNEVFYPIRIAICRNPVSPPLFESMWILGKDAVRLLMDFE</sequence>
<dbReference type="STRING" id="1802624.A2982_01360"/>